<dbReference type="eggNOG" id="arCOG10867">
    <property type="taxonomic scope" value="Archaea"/>
</dbReference>
<organism evidence="1 2">
    <name type="scientific">Vulcanisaeta distributa (strain DSM 14429 / JCM 11212 / NBRC 100878 / IC-017)</name>
    <dbReference type="NCBI Taxonomy" id="572478"/>
    <lineage>
        <taxon>Archaea</taxon>
        <taxon>Thermoproteota</taxon>
        <taxon>Thermoprotei</taxon>
        <taxon>Thermoproteales</taxon>
        <taxon>Thermoproteaceae</taxon>
        <taxon>Vulcanisaeta</taxon>
    </lineage>
</organism>
<dbReference type="AlphaFoldDB" id="E1QU59"/>
<dbReference type="GeneID" id="9752616"/>
<dbReference type="RefSeq" id="WP_013336778.1">
    <property type="nucleotide sequence ID" value="NC_014537.1"/>
</dbReference>
<dbReference type="HOGENOM" id="CLU_041632_0_0_2"/>
<accession>E1QU59</accession>
<protein>
    <submittedName>
        <fullName evidence="1">Uncharacterized protein</fullName>
    </submittedName>
</protein>
<reference evidence="2" key="2">
    <citation type="journal article" date="2010" name="Stand. Genomic Sci.">
        <title>Complete genome sequence of Vulcanisaeta distributa type strain (IC-017T).</title>
        <authorList>
            <person name="Mavromatis K."/>
            <person name="Sikorski J."/>
            <person name="Pabst E."/>
            <person name="Teshima H."/>
            <person name="Lapidus A."/>
            <person name="Lucas S."/>
            <person name="Nolan M."/>
            <person name="Glavina Del Rio T."/>
            <person name="Cheng J."/>
            <person name="Bruce D."/>
            <person name="Goodwin L."/>
            <person name="Pitluck S."/>
            <person name="Liolios K."/>
            <person name="Ivanova N."/>
            <person name="Mikhailova N."/>
            <person name="Pati A."/>
            <person name="Chen A."/>
            <person name="Palaniappan K."/>
            <person name="Land M."/>
            <person name="Hauser L."/>
            <person name="Chang Y."/>
            <person name="Jeffries C."/>
            <person name="Rohde M."/>
            <person name="Spring S."/>
            <person name="Goker M."/>
            <person name="Wirth R."/>
            <person name="Woyke T."/>
            <person name="Bristow J."/>
            <person name="Eisen J."/>
            <person name="Markowitz V."/>
            <person name="Hugenholtz P."/>
            <person name="Klenk H."/>
            <person name="Kyrpides N."/>
        </authorList>
    </citation>
    <scope>NUCLEOTIDE SEQUENCE [LARGE SCALE GENOMIC DNA]</scope>
    <source>
        <strain evidence="2">DSM 14429 / JCM 11212 / NBRC 100878 / IC-017</strain>
    </source>
</reference>
<dbReference type="EMBL" id="CP002100">
    <property type="protein sequence ID" value="ADN51053.1"/>
    <property type="molecule type" value="Genomic_DNA"/>
</dbReference>
<keyword evidence="2" id="KW-1185">Reference proteome</keyword>
<dbReference type="OrthoDB" id="25668at2157"/>
<dbReference type="Proteomes" id="UP000006681">
    <property type="component" value="Chromosome"/>
</dbReference>
<evidence type="ECO:0000313" key="2">
    <source>
        <dbReference type="Proteomes" id="UP000006681"/>
    </source>
</evidence>
<evidence type="ECO:0000313" key="1">
    <source>
        <dbReference type="EMBL" id="ADN51053.1"/>
    </source>
</evidence>
<name>E1QU59_VULDI</name>
<proteinExistence type="predicted"/>
<reference evidence="1 2" key="1">
    <citation type="journal article" date="2010" name="Stand. Genomic Sci.">
        <title>Complete genome sequence of Vulcanisaeta distributa type strain (IC-017).</title>
        <authorList>
            <person name="Mavromatis K."/>
            <person name="Sikorski J."/>
            <person name="Pabst E."/>
            <person name="Teshima H."/>
            <person name="Lapidus A."/>
            <person name="Lucas S."/>
            <person name="Nolan M."/>
            <person name="Glavina Del Rio T."/>
            <person name="Cheng J.F."/>
            <person name="Bruce D."/>
            <person name="Goodwin L."/>
            <person name="Pitluck S."/>
            <person name="Liolios K."/>
            <person name="Ivanova N."/>
            <person name="Mikhailova N."/>
            <person name="Pati A."/>
            <person name="Chen A."/>
            <person name="Palaniappan K."/>
            <person name="Land M."/>
            <person name="Hauser L."/>
            <person name="Chang Y.J."/>
            <person name="Jeffries C.D."/>
            <person name="Rohde M."/>
            <person name="Spring S."/>
            <person name="Goker M."/>
            <person name="Wirth R."/>
            <person name="Woyke T."/>
            <person name="Bristow J."/>
            <person name="Eisen J.A."/>
            <person name="Markowitz V."/>
            <person name="Hugenholtz P."/>
            <person name="Klenk H.P."/>
            <person name="Kyrpides N.C."/>
        </authorList>
    </citation>
    <scope>NUCLEOTIDE SEQUENCE [LARGE SCALE GENOMIC DNA]</scope>
    <source>
        <strain evidence="2">DSM 14429 / JCM 11212 / NBRC 100878 / IC-017</strain>
    </source>
</reference>
<sequence length="505" mass="57522">MALEIAKPLRVCWGVKVKGSKRIVCGETVNDPRIIEETMKLIGEFLTRVEKHKSVLLSGLATPFDDVINDLSNWLWSIREKIKGGNDENIAKLRMAMLKVSEKMLMLVRQAKENWLSIFKPELEELIEELRKGKVEVIITGEPFNEDKSFMVHLYTGHLAIGVSRVRRSVTVVITLTGLRGVRIIMPKLFNDVKLRAMRYGLLLTDGAINKAGNPEMNTNQIWQTVIWLMAWPGRNHVLVHGVNLNEDNVAIVWILTAMDHRVKSKAKVAKEVHKFDDEVFLTFLLTAVLGDGAVDVKGKRVRLMIGNSKYGLWRDIIRRMKNLGFRDYDSEYKKEIYIYYSKAVGLAKRWLSDVLIRALIEDLSSLSDAEKLKRLLVLVDMKIKSRGKSSIKVIADVRMSVSVSYNGYVTLKAWRSKFENAKTIQEALRRAGFNAELSQRGNGFMVYIIKDEIIKHPELLTRVCEVLKEMLDEAVSEGKTRRAKAIIKAMIKLNCQNAAQSPRA</sequence>
<gene>
    <name evidence="1" type="ordered locus">Vdis_1676</name>
</gene>
<dbReference type="KEGG" id="vdi:Vdis_1676"/>